<evidence type="ECO:0000313" key="3">
    <source>
        <dbReference type="Proteomes" id="UP000784294"/>
    </source>
</evidence>
<sequence length="171" mass="19833">MNRTPLSKLQTRQGPVNASDDSKRVQNCLSERRFTSCSQAWLISKIHSFYFDVPLYRDSPDTTKSLYHHKQHKHDARDQLKRHQFGVVKLVLVGLARKMVNKDINEEALTKAPLSLELNQDGVDFTIFLQIGRVVMANSSARVVMVTNNFRQWTWYIRRRLVGPFSEPCKS</sequence>
<protein>
    <submittedName>
        <fullName evidence="2">Uncharacterized protein</fullName>
    </submittedName>
</protein>
<feature type="compositionally biased region" description="Polar residues" evidence="1">
    <location>
        <begin position="1"/>
        <end position="16"/>
    </location>
</feature>
<proteinExistence type="predicted"/>
<organism evidence="2 3">
    <name type="scientific">Protopolystoma xenopodis</name>
    <dbReference type="NCBI Taxonomy" id="117903"/>
    <lineage>
        <taxon>Eukaryota</taxon>
        <taxon>Metazoa</taxon>
        <taxon>Spiralia</taxon>
        <taxon>Lophotrochozoa</taxon>
        <taxon>Platyhelminthes</taxon>
        <taxon>Monogenea</taxon>
        <taxon>Polyopisthocotylea</taxon>
        <taxon>Polystomatidea</taxon>
        <taxon>Polystomatidae</taxon>
        <taxon>Protopolystoma</taxon>
    </lineage>
</organism>
<feature type="region of interest" description="Disordered" evidence="1">
    <location>
        <begin position="1"/>
        <end position="23"/>
    </location>
</feature>
<dbReference type="AlphaFoldDB" id="A0A448WMN7"/>
<accession>A0A448WMN7</accession>
<evidence type="ECO:0000313" key="2">
    <source>
        <dbReference type="EMBL" id="VEL15643.1"/>
    </source>
</evidence>
<gene>
    <name evidence="2" type="ORF">PXEA_LOCUS9083</name>
</gene>
<keyword evidence="3" id="KW-1185">Reference proteome</keyword>
<reference evidence="2" key="1">
    <citation type="submission" date="2018-11" db="EMBL/GenBank/DDBJ databases">
        <authorList>
            <consortium name="Pathogen Informatics"/>
        </authorList>
    </citation>
    <scope>NUCLEOTIDE SEQUENCE</scope>
</reference>
<dbReference type="Proteomes" id="UP000784294">
    <property type="component" value="Unassembled WGS sequence"/>
</dbReference>
<dbReference type="EMBL" id="CAAALY010025320">
    <property type="protein sequence ID" value="VEL15643.1"/>
    <property type="molecule type" value="Genomic_DNA"/>
</dbReference>
<evidence type="ECO:0000256" key="1">
    <source>
        <dbReference type="SAM" id="MobiDB-lite"/>
    </source>
</evidence>
<name>A0A448WMN7_9PLAT</name>
<comment type="caution">
    <text evidence="2">The sequence shown here is derived from an EMBL/GenBank/DDBJ whole genome shotgun (WGS) entry which is preliminary data.</text>
</comment>